<dbReference type="Gene3D" id="3.10.110.10">
    <property type="entry name" value="Ubiquitin Conjugating Enzyme"/>
    <property type="match status" value="1"/>
</dbReference>
<reference evidence="4 5" key="1">
    <citation type="journal article" date="2015" name="Genome Biol. Evol.">
        <title>Comparative Genomics of a Bacterivorous Green Alga Reveals Evolutionary Causalities and Consequences of Phago-Mixotrophic Mode of Nutrition.</title>
        <authorList>
            <person name="Burns J.A."/>
            <person name="Paasch A."/>
            <person name="Narechania A."/>
            <person name="Kim E."/>
        </authorList>
    </citation>
    <scope>NUCLEOTIDE SEQUENCE [LARGE SCALE GENOMIC DNA]</scope>
    <source>
        <strain evidence="4 5">PLY_AMNH</strain>
    </source>
</reference>
<organism evidence="4 5">
    <name type="scientific">Cymbomonas tetramitiformis</name>
    <dbReference type="NCBI Taxonomy" id="36881"/>
    <lineage>
        <taxon>Eukaryota</taxon>
        <taxon>Viridiplantae</taxon>
        <taxon>Chlorophyta</taxon>
        <taxon>Pyramimonadophyceae</taxon>
        <taxon>Pyramimonadales</taxon>
        <taxon>Pyramimonadaceae</taxon>
        <taxon>Cymbomonas</taxon>
    </lineage>
</organism>
<feature type="region of interest" description="Disordered" evidence="1">
    <location>
        <begin position="171"/>
        <end position="206"/>
    </location>
</feature>
<protein>
    <submittedName>
        <fullName evidence="4">Ubiquitin-conjugating enzyme E2 32</fullName>
    </submittedName>
</protein>
<keyword evidence="2" id="KW-0812">Transmembrane</keyword>
<comment type="caution">
    <text evidence="4">The sequence shown here is derived from an EMBL/GenBank/DDBJ whole genome shotgun (WGS) entry which is preliminary data.</text>
</comment>
<dbReference type="InterPro" id="IPR000608">
    <property type="entry name" value="UBC"/>
</dbReference>
<dbReference type="SMART" id="SM00212">
    <property type="entry name" value="UBCc"/>
    <property type="match status" value="1"/>
</dbReference>
<keyword evidence="2" id="KW-0472">Membrane</keyword>
<feature type="compositionally biased region" description="Polar residues" evidence="1">
    <location>
        <begin position="266"/>
        <end position="287"/>
    </location>
</feature>
<feature type="compositionally biased region" description="Low complexity" evidence="1">
    <location>
        <begin position="175"/>
        <end position="193"/>
    </location>
</feature>
<dbReference type="Proteomes" id="UP001190700">
    <property type="component" value="Unassembled WGS sequence"/>
</dbReference>
<evidence type="ECO:0000259" key="3">
    <source>
        <dbReference type="PROSITE" id="PS50127"/>
    </source>
</evidence>
<dbReference type="FunFam" id="3.10.110.10:FF:000056">
    <property type="entry name" value="ubiquitin-conjugating enzyme E2 32"/>
    <property type="match status" value="1"/>
</dbReference>
<gene>
    <name evidence="4" type="ORF">CYMTET_34158</name>
</gene>
<proteinExistence type="predicted"/>
<dbReference type="PANTHER" id="PTHR24067">
    <property type="entry name" value="UBIQUITIN-CONJUGATING ENZYME E2"/>
    <property type="match status" value="1"/>
</dbReference>
<keyword evidence="2" id="KW-1133">Transmembrane helix</keyword>
<dbReference type="SUPFAM" id="SSF54495">
    <property type="entry name" value="UBC-like"/>
    <property type="match status" value="1"/>
</dbReference>
<dbReference type="InterPro" id="IPR016135">
    <property type="entry name" value="UBQ-conjugating_enzyme/RWD"/>
</dbReference>
<feature type="compositionally biased region" description="Polar residues" evidence="1">
    <location>
        <begin position="330"/>
        <end position="339"/>
    </location>
</feature>
<evidence type="ECO:0000313" key="5">
    <source>
        <dbReference type="Proteomes" id="UP001190700"/>
    </source>
</evidence>
<evidence type="ECO:0000256" key="1">
    <source>
        <dbReference type="SAM" id="MobiDB-lite"/>
    </source>
</evidence>
<evidence type="ECO:0000256" key="2">
    <source>
        <dbReference type="SAM" id="Phobius"/>
    </source>
</evidence>
<dbReference type="EMBL" id="LGRX02021404">
    <property type="protein sequence ID" value="KAK3256722.1"/>
    <property type="molecule type" value="Genomic_DNA"/>
</dbReference>
<dbReference type="CDD" id="cd23799">
    <property type="entry name" value="UBCc_UBE2J"/>
    <property type="match status" value="1"/>
</dbReference>
<dbReference type="InterPro" id="IPR050113">
    <property type="entry name" value="Ub_conjugating_enzyme"/>
</dbReference>
<evidence type="ECO:0000313" key="4">
    <source>
        <dbReference type="EMBL" id="KAK3256722.1"/>
    </source>
</evidence>
<feature type="region of interest" description="Disordered" evidence="1">
    <location>
        <begin position="248"/>
        <end position="287"/>
    </location>
</feature>
<dbReference type="AlphaFoldDB" id="A0AAE0FBM4"/>
<keyword evidence="5" id="KW-1185">Reference proteome</keyword>
<name>A0AAE0FBM4_9CHLO</name>
<sequence length="380" mass="41162">MSLDQHNPRNPAVKRILQELKEFRTQSCRDVVSEPLQDNIFEWQFAIRGAAGTDFEGGIYHGRILLPPEYPFKPPSFLMQTPNGRFAVGTKLCLSISQHHPEQWQPSWSVRTALVALIAFMPTKAEGAIGGLNYTADERRALAIKSQDNPPNTSNPIRNELIAELHRRLQDMGDSVAESSSEAPAPLSEASDPCSPSNESSEVKPQIEQDLVEGRETLVEDSEVSAGTTDRSPEVQVEAQNVEALAADVPENSPNEQESALPDVVPTTTPGDSACSTSEQLVPDPNSTEASAIADCTHSCEHAHLSSPCCDNKQQGAPSGEATDAVSGVTPAQSSRSAGQPSSERQRRVQQEDRVLNFVVKFLVGAILALLCRKALIFFA</sequence>
<feature type="domain" description="UBC core" evidence="3">
    <location>
        <begin position="11"/>
        <end position="166"/>
    </location>
</feature>
<accession>A0AAE0FBM4</accession>
<feature type="region of interest" description="Disordered" evidence="1">
    <location>
        <begin position="304"/>
        <end position="350"/>
    </location>
</feature>
<feature type="transmembrane region" description="Helical" evidence="2">
    <location>
        <begin position="355"/>
        <end position="379"/>
    </location>
</feature>
<dbReference type="PROSITE" id="PS50127">
    <property type="entry name" value="UBC_2"/>
    <property type="match status" value="1"/>
</dbReference>
<dbReference type="Pfam" id="PF00179">
    <property type="entry name" value="UQ_con"/>
    <property type="match status" value="1"/>
</dbReference>